<evidence type="ECO:0000256" key="1">
    <source>
        <dbReference type="SAM" id="MobiDB-lite"/>
    </source>
</evidence>
<dbReference type="Proteomes" id="UP000019487">
    <property type="component" value="Unassembled WGS sequence"/>
</dbReference>
<feature type="compositionally biased region" description="Polar residues" evidence="1">
    <location>
        <begin position="130"/>
        <end position="147"/>
    </location>
</feature>
<keyword evidence="2" id="KW-0472">Membrane</keyword>
<dbReference type="AlphaFoldDB" id="W9CI88"/>
<feature type="region of interest" description="Disordered" evidence="1">
    <location>
        <begin position="72"/>
        <end position="148"/>
    </location>
</feature>
<keyword evidence="2" id="KW-1133">Transmembrane helix</keyword>
<protein>
    <submittedName>
        <fullName evidence="3">Uncharacterized protein</fullName>
    </submittedName>
</protein>
<evidence type="ECO:0000313" key="4">
    <source>
        <dbReference type="Proteomes" id="UP000019487"/>
    </source>
</evidence>
<dbReference type="EMBL" id="AYSA01000249">
    <property type="protein sequence ID" value="ESZ94389.1"/>
    <property type="molecule type" value="Genomic_DNA"/>
</dbReference>
<organism evidence="3 4">
    <name type="scientific">Sclerotinia borealis (strain F-4128)</name>
    <dbReference type="NCBI Taxonomy" id="1432307"/>
    <lineage>
        <taxon>Eukaryota</taxon>
        <taxon>Fungi</taxon>
        <taxon>Dikarya</taxon>
        <taxon>Ascomycota</taxon>
        <taxon>Pezizomycotina</taxon>
        <taxon>Leotiomycetes</taxon>
        <taxon>Helotiales</taxon>
        <taxon>Sclerotiniaceae</taxon>
        <taxon>Sclerotinia</taxon>
    </lineage>
</organism>
<keyword evidence="4" id="KW-1185">Reference proteome</keyword>
<accession>W9CI88</accession>
<sequence>MAIFARFYDLKPLLDYTRSIPIHPRAAGNYADVRLKDQDELYHYRARANMSTFAYFWRSSKSVASGPMSSSGSTSFGFTSSEPTSPGSTSSTSTLVTSSSSGSSSTLTTSTSATSSSPTSTESKTTSSSIYPTLGNSTPTAIPSTHHGSTVSGGVAAGIAIGTFIIGALLALGGFWFFSRQRKRSRRPRETTSSNDYSKRTFSAGNGIAASKEIDTPMQDYPIVERADDSQLRNQMQNLGELIYQHVENHTAIGPYTGTSHDFTAGLTKCGYSERTEPTASTLGSLLANSKERRTGIKSLIAWVILRGVDLKSSSEYSLLPDEITGFYRAVFKGDKRLHEQDALSKSLSQWRQLSAHLLSSTHSKQGPPKDSSITKVVNLLNSILQPFIKPDSNNSQSQSDNLASIICEGKEFGMLLLEQPGAWMFGWETTSKMGSRAENQIVVFPSLEEVIQRSGKERRRVVCEQDREGVV</sequence>
<gene>
    <name evidence="3" type="ORF">SBOR_5253</name>
</gene>
<evidence type="ECO:0000313" key="3">
    <source>
        <dbReference type="EMBL" id="ESZ94389.1"/>
    </source>
</evidence>
<name>W9CI88_SCLBF</name>
<feature type="region of interest" description="Disordered" evidence="1">
    <location>
        <begin position="182"/>
        <end position="202"/>
    </location>
</feature>
<proteinExistence type="predicted"/>
<evidence type="ECO:0000256" key="2">
    <source>
        <dbReference type="SAM" id="Phobius"/>
    </source>
</evidence>
<feature type="compositionally biased region" description="Low complexity" evidence="1">
    <location>
        <begin position="72"/>
        <end position="129"/>
    </location>
</feature>
<reference evidence="3 4" key="1">
    <citation type="journal article" date="2014" name="Genome Announc.">
        <title>Draft genome sequence of Sclerotinia borealis, a psychrophilic plant pathogenic fungus.</title>
        <authorList>
            <person name="Mardanov A.V."/>
            <person name="Beletsky A.V."/>
            <person name="Kadnikov V.V."/>
            <person name="Ignatov A.N."/>
            <person name="Ravin N.V."/>
        </authorList>
    </citation>
    <scope>NUCLEOTIDE SEQUENCE [LARGE SCALE GENOMIC DNA]</scope>
    <source>
        <strain evidence="4">F-4157</strain>
    </source>
</reference>
<dbReference type="STRING" id="1432307.W9CI88"/>
<dbReference type="OrthoDB" id="5421765at2759"/>
<feature type="transmembrane region" description="Helical" evidence="2">
    <location>
        <begin position="155"/>
        <end position="178"/>
    </location>
</feature>
<comment type="caution">
    <text evidence="3">The sequence shown here is derived from an EMBL/GenBank/DDBJ whole genome shotgun (WGS) entry which is preliminary data.</text>
</comment>
<keyword evidence="2" id="KW-0812">Transmembrane</keyword>
<dbReference type="HOGENOM" id="CLU_041561_0_0_1"/>